<dbReference type="AlphaFoldDB" id="A0A067Q020"/>
<evidence type="ECO:0000259" key="3">
    <source>
        <dbReference type="Pfam" id="PF01709"/>
    </source>
</evidence>
<dbReference type="PANTHER" id="PTHR12532:SF0">
    <property type="entry name" value="TRANSLATIONAL ACTIVATOR OF CYTOCHROME C OXIDASE 1"/>
    <property type="match status" value="1"/>
</dbReference>
<evidence type="ECO:0008006" key="7">
    <source>
        <dbReference type="Google" id="ProtNLM"/>
    </source>
</evidence>
<feature type="domain" description="TACO1/YebC-like N-terminal" evidence="4">
    <location>
        <begin position="22"/>
        <end position="93"/>
    </location>
</feature>
<dbReference type="HAMAP" id="MF_00693">
    <property type="entry name" value="Transcrip_reg_TACO1"/>
    <property type="match status" value="1"/>
</dbReference>
<dbReference type="FunCoup" id="A0A067Q020">
    <property type="interactions" value="246"/>
</dbReference>
<dbReference type="Proteomes" id="UP000027265">
    <property type="component" value="Unassembled WGS sequence"/>
</dbReference>
<name>A0A067Q020_9AGAM</name>
<dbReference type="InterPro" id="IPR048300">
    <property type="entry name" value="TACO1_YebC-like_2nd/3rd_dom"/>
</dbReference>
<organism evidence="5 6">
    <name type="scientific">Jaapia argillacea MUCL 33604</name>
    <dbReference type="NCBI Taxonomy" id="933084"/>
    <lineage>
        <taxon>Eukaryota</taxon>
        <taxon>Fungi</taxon>
        <taxon>Dikarya</taxon>
        <taxon>Basidiomycota</taxon>
        <taxon>Agaricomycotina</taxon>
        <taxon>Agaricomycetes</taxon>
        <taxon>Agaricomycetidae</taxon>
        <taxon>Jaapiales</taxon>
        <taxon>Jaapiaceae</taxon>
        <taxon>Jaapia</taxon>
    </lineage>
</organism>
<dbReference type="InterPro" id="IPR026564">
    <property type="entry name" value="Transcrip_reg_TACO1-like_dom3"/>
</dbReference>
<evidence type="ECO:0000313" key="5">
    <source>
        <dbReference type="EMBL" id="KDQ59465.1"/>
    </source>
</evidence>
<comment type="similarity">
    <text evidence="2">Belongs to the TACO1 family.</text>
</comment>
<evidence type="ECO:0000256" key="2">
    <source>
        <dbReference type="ARBA" id="ARBA00008724"/>
    </source>
</evidence>
<dbReference type="Pfam" id="PF20772">
    <property type="entry name" value="TACO1_YebC_N"/>
    <property type="match status" value="1"/>
</dbReference>
<dbReference type="OrthoDB" id="2017544at2759"/>
<dbReference type="InterPro" id="IPR049083">
    <property type="entry name" value="TACO1_YebC_N"/>
</dbReference>
<dbReference type="EMBL" id="KL197715">
    <property type="protein sequence ID" value="KDQ59465.1"/>
    <property type="molecule type" value="Genomic_DNA"/>
</dbReference>
<dbReference type="InterPro" id="IPR029072">
    <property type="entry name" value="YebC-like"/>
</dbReference>
<gene>
    <name evidence="5" type="ORF">JAAARDRAFT_127346</name>
</gene>
<dbReference type="PANTHER" id="PTHR12532">
    <property type="entry name" value="TRANSLATIONAL ACTIVATOR OF CYTOCHROME C OXIDASE 1"/>
    <property type="match status" value="1"/>
</dbReference>
<sequence>MCLRLAFRRSFSTSPACLSGHNKWSKIKTKKGALDAKRSVVYGRAHRDIIVAVRHGGSADPVKNIMLATALKAAKTAGVPKENIEKALNKASGDKGKAGQQVLYEAMAHGSVGILIECLTDNANRTVHIMRQILTENNARFAPVGFLFQRKGSVRVVLDPSSDTDQLIEAALEAGAEDFEEGESTDQGLEFELTCAPTELGKLTAAVLASSMARELLSSELIYAPVEKAAEPDEDIESKITDLVESLEESEDCLRVWTTLDS</sequence>
<dbReference type="Pfam" id="PF01709">
    <property type="entry name" value="Transcrip_reg"/>
    <property type="match status" value="1"/>
</dbReference>
<protein>
    <recommendedName>
        <fullName evidence="7">Transcriptional regulatory protein</fullName>
    </recommendedName>
</protein>
<evidence type="ECO:0000259" key="4">
    <source>
        <dbReference type="Pfam" id="PF20772"/>
    </source>
</evidence>
<feature type="domain" description="TACO1/YebC-like second and third" evidence="3">
    <location>
        <begin position="100"/>
        <end position="259"/>
    </location>
</feature>
<dbReference type="FunFam" id="1.10.10.200:FF:000002">
    <property type="entry name" value="Probable transcriptional regulatory protein CLM62_37755"/>
    <property type="match status" value="1"/>
</dbReference>
<reference evidence="6" key="1">
    <citation type="journal article" date="2014" name="Proc. Natl. Acad. Sci. U.S.A.">
        <title>Extensive sampling of basidiomycete genomes demonstrates inadequacy of the white-rot/brown-rot paradigm for wood decay fungi.</title>
        <authorList>
            <person name="Riley R."/>
            <person name="Salamov A.A."/>
            <person name="Brown D.W."/>
            <person name="Nagy L.G."/>
            <person name="Floudas D."/>
            <person name="Held B.W."/>
            <person name="Levasseur A."/>
            <person name="Lombard V."/>
            <person name="Morin E."/>
            <person name="Otillar R."/>
            <person name="Lindquist E.A."/>
            <person name="Sun H."/>
            <person name="LaButti K.M."/>
            <person name="Schmutz J."/>
            <person name="Jabbour D."/>
            <person name="Luo H."/>
            <person name="Baker S.E."/>
            <person name="Pisabarro A.G."/>
            <person name="Walton J.D."/>
            <person name="Blanchette R.A."/>
            <person name="Henrissat B."/>
            <person name="Martin F."/>
            <person name="Cullen D."/>
            <person name="Hibbett D.S."/>
            <person name="Grigoriev I.V."/>
        </authorList>
    </citation>
    <scope>NUCLEOTIDE SEQUENCE [LARGE SCALE GENOMIC DNA]</scope>
    <source>
        <strain evidence="6">MUCL 33604</strain>
    </source>
</reference>
<dbReference type="Gene3D" id="3.30.70.980">
    <property type="match status" value="2"/>
</dbReference>
<comment type="subcellular location">
    <subcellularLocation>
        <location evidence="1">Mitochondrion</location>
    </subcellularLocation>
</comment>
<dbReference type="Gene3D" id="1.10.10.200">
    <property type="match status" value="1"/>
</dbReference>
<evidence type="ECO:0000256" key="1">
    <source>
        <dbReference type="ARBA" id="ARBA00004173"/>
    </source>
</evidence>
<dbReference type="HOGENOM" id="CLU_062974_1_0_1"/>
<keyword evidence="6" id="KW-1185">Reference proteome</keyword>
<dbReference type="GO" id="GO:0005739">
    <property type="term" value="C:mitochondrion"/>
    <property type="evidence" value="ECO:0007669"/>
    <property type="project" value="UniProtKB-SubCell"/>
</dbReference>
<accession>A0A067Q020</accession>
<dbReference type="InterPro" id="IPR017856">
    <property type="entry name" value="Integrase-like_N"/>
</dbReference>
<dbReference type="InParanoid" id="A0A067Q020"/>
<dbReference type="SUPFAM" id="SSF75625">
    <property type="entry name" value="YebC-like"/>
    <property type="match status" value="1"/>
</dbReference>
<evidence type="ECO:0000313" key="6">
    <source>
        <dbReference type="Proteomes" id="UP000027265"/>
    </source>
</evidence>
<dbReference type="InterPro" id="IPR002876">
    <property type="entry name" value="Transcrip_reg_TACO1-like"/>
</dbReference>
<dbReference type="STRING" id="933084.A0A067Q020"/>
<proteinExistence type="inferred from homology"/>